<evidence type="ECO:0000313" key="3">
    <source>
        <dbReference type="EMBL" id="SHO42715.1"/>
    </source>
</evidence>
<dbReference type="NCBIfam" id="TIGR02595">
    <property type="entry name" value="PEP_CTERM"/>
    <property type="match status" value="1"/>
</dbReference>
<dbReference type="InterPro" id="IPR013424">
    <property type="entry name" value="Ice-binding_C"/>
</dbReference>
<dbReference type="Pfam" id="PF07589">
    <property type="entry name" value="PEP-CTERM"/>
    <property type="match status" value="1"/>
</dbReference>
<gene>
    <name evidence="3" type="ORF">SAMN02745220_00112</name>
</gene>
<accession>A0A1M7XW50</accession>
<keyword evidence="4" id="KW-1185">Reference proteome</keyword>
<dbReference type="Proteomes" id="UP000184603">
    <property type="component" value="Unassembled WGS sequence"/>
</dbReference>
<feature type="transmembrane region" description="Helical" evidence="1">
    <location>
        <begin position="21"/>
        <end position="41"/>
    </location>
</feature>
<protein>
    <submittedName>
        <fullName evidence="3">PEP-CTERM protein-sorting domain-containing protein</fullName>
    </submittedName>
</protein>
<evidence type="ECO:0000256" key="1">
    <source>
        <dbReference type="SAM" id="Phobius"/>
    </source>
</evidence>
<dbReference type="OrthoDB" id="427605at2"/>
<dbReference type="RefSeq" id="WP_084553287.1">
    <property type="nucleotide sequence ID" value="NZ_FRFE01000001.1"/>
</dbReference>
<proteinExistence type="predicted"/>
<dbReference type="AlphaFoldDB" id="A0A1M7XW50"/>
<evidence type="ECO:0000259" key="2">
    <source>
        <dbReference type="Pfam" id="PF07589"/>
    </source>
</evidence>
<organism evidence="3 4">
    <name type="scientific">Desulfopila aestuarii DSM 18488</name>
    <dbReference type="NCBI Taxonomy" id="1121416"/>
    <lineage>
        <taxon>Bacteria</taxon>
        <taxon>Pseudomonadati</taxon>
        <taxon>Thermodesulfobacteriota</taxon>
        <taxon>Desulfobulbia</taxon>
        <taxon>Desulfobulbales</taxon>
        <taxon>Desulfocapsaceae</taxon>
        <taxon>Desulfopila</taxon>
    </lineage>
</organism>
<keyword evidence="1" id="KW-0812">Transmembrane</keyword>
<dbReference type="EMBL" id="FRFE01000001">
    <property type="protein sequence ID" value="SHO42715.1"/>
    <property type="molecule type" value="Genomic_DNA"/>
</dbReference>
<feature type="domain" description="Ice-binding protein C-terminal" evidence="2">
    <location>
        <begin position="582"/>
        <end position="605"/>
    </location>
</feature>
<evidence type="ECO:0000313" key="4">
    <source>
        <dbReference type="Proteomes" id="UP000184603"/>
    </source>
</evidence>
<keyword evidence="1" id="KW-1133">Transmembrane helix</keyword>
<keyword evidence="1" id="KW-0472">Membrane</keyword>
<reference evidence="3 4" key="1">
    <citation type="submission" date="2016-12" db="EMBL/GenBank/DDBJ databases">
        <authorList>
            <person name="Song W.-J."/>
            <person name="Kurnit D.M."/>
        </authorList>
    </citation>
    <scope>NUCLEOTIDE SEQUENCE [LARGE SCALE GENOMIC DNA]</scope>
    <source>
        <strain evidence="3 4">DSM 18488</strain>
    </source>
</reference>
<name>A0A1M7XW50_9BACT</name>
<sequence length="607" mass="65226">MRNLSTNSNKNLERNKSLRKFCMIALSTSAIMAMPCGMAMATPFSTWTTVVNNTNEAPNSSNEYFFSYNQPSINDEGLVVFRARAKAKQQKGEPTSGIFTRDMSVPDSAILAVAVRNDEVPDPNNIEEPAQAGTFNEFPSFPRIDAASSTLAFRGQSQPSVATSVTNADETDTTHSGTAGIYASIKKDSLTTGIRNIDAKEASTFGYQVPGTDVRFDQFPGAPSPIGSIITFKGNWTDPDRTQGDPTMTGVYYKDMAGDTDGNPSPVVKIAQRHDEIPAAATPGGQQYSTDNEPVFFGSTAPPSAADGKVVFTGLDDEANPSAGGIFMFDIDAPDEGLKTIAGFNTVVPKKNDSTTADTYLSAFGEALSFDGQYVGFWAGWGENKIKTPQSCGPDGNKDLLDYCNSIQTEPEGGEALKVLENQGIFLADTLNDKLFLVAQTGPLFEDQKDYFEDFLFWNFSGKPPGTGESSEDDSAELPRWRSSAFLAVDGDDIVFKARKSNGEIGLYGALDVATDVTGQFDIFTILTKGMKSGFLDPSASDMTIESFGIERDGLRNGRLAITASMLSDDGSKKMSGIYIAPVPEPGTMALFAIGLTGIGFWHRKKS</sequence>